<dbReference type="VEuPathDB" id="FungiDB:PC110_g19065"/>
<sequence length="110" mass="13004">MHMKEKDVFRYVMELSSINWSHHNIGVLDEFSFDSRGMIRKRGYSLKGKTCNSSVLPFLFNPIEFLFGCIKHSFQWHYVESSNPSLLPFVAETFRRFKKFDMARVCEHCG</sequence>
<gene>
    <name evidence="1" type="ORF">JG687_00013385</name>
</gene>
<protein>
    <recommendedName>
        <fullName evidence="3">Tc1-like transposase DDE domain-containing protein</fullName>
    </recommendedName>
</protein>
<accession>A0A8T1TZ40</accession>
<name>A0A8T1TZ40_9STRA</name>
<evidence type="ECO:0000313" key="1">
    <source>
        <dbReference type="EMBL" id="KAG6951773.1"/>
    </source>
</evidence>
<dbReference type="Proteomes" id="UP000688947">
    <property type="component" value="Unassembled WGS sequence"/>
</dbReference>
<evidence type="ECO:0000313" key="2">
    <source>
        <dbReference type="Proteomes" id="UP000688947"/>
    </source>
</evidence>
<proteinExistence type="predicted"/>
<dbReference type="EMBL" id="JAENGZ010000978">
    <property type="protein sequence ID" value="KAG6951773.1"/>
    <property type="molecule type" value="Genomic_DNA"/>
</dbReference>
<organism evidence="1 2">
    <name type="scientific">Phytophthora cactorum</name>
    <dbReference type="NCBI Taxonomy" id="29920"/>
    <lineage>
        <taxon>Eukaryota</taxon>
        <taxon>Sar</taxon>
        <taxon>Stramenopiles</taxon>
        <taxon>Oomycota</taxon>
        <taxon>Peronosporomycetes</taxon>
        <taxon>Peronosporales</taxon>
        <taxon>Peronosporaceae</taxon>
        <taxon>Phytophthora</taxon>
    </lineage>
</organism>
<comment type="caution">
    <text evidence="1">The sequence shown here is derived from an EMBL/GenBank/DDBJ whole genome shotgun (WGS) entry which is preliminary data.</text>
</comment>
<reference evidence="1" key="1">
    <citation type="submission" date="2021-01" db="EMBL/GenBank/DDBJ databases">
        <title>Phytophthora aleatoria, a newly-described species from Pinus radiata is distinct from Phytophthora cactorum isolates based on comparative genomics.</title>
        <authorList>
            <person name="Mcdougal R."/>
            <person name="Panda P."/>
            <person name="Williams N."/>
            <person name="Studholme D.J."/>
        </authorList>
    </citation>
    <scope>NUCLEOTIDE SEQUENCE</scope>
    <source>
        <strain evidence="1">NZFS 3830</strain>
    </source>
</reference>
<dbReference type="AlphaFoldDB" id="A0A8T1TZ40"/>
<dbReference type="OrthoDB" id="126620at2759"/>
<evidence type="ECO:0008006" key="3">
    <source>
        <dbReference type="Google" id="ProtNLM"/>
    </source>
</evidence>